<dbReference type="AlphaFoldDB" id="A0A5C5Z6M0"/>
<keyword evidence="2" id="KW-1185">Reference proteome</keyword>
<proteinExistence type="predicted"/>
<comment type="caution">
    <text evidence="1">The sequence shown here is derived from an EMBL/GenBank/DDBJ whole genome shotgun (WGS) entry which is preliminary data.</text>
</comment>
<organism evidence="1 2">
    <name type="scientific">Novipirellula herctigrandis</name>
    <dbReference type="NCBI Taxonomy" id="2527986"/>
    <lineage>
        <taxon>Bacteria</taxon>
        <taxon>Pseudomonadati</taxon>
        <taxon>Planctomycetota</taxon>
        <taxon>Planctomycetia</taxon>
        <taxon>Pirellulales</taxon>
        <taxon>Pirellulaceae</taxon>
        <taxon>Novipirellula</taxon>
    </lineage>
</organism>
<dbReference type="SUPFAM" id="SSF51905">
    <property type="entry name" value="FAD/NAD(P)-binding domain"/>
    <property type="match status" value="1"/>
</dbReference>
<dbReference type="EMBL" id="SJPJ01000001">
    <property type="protein sequence ID" value="TWT82888.1"/>
    <property type="molecule type" value="Genomic_DNA"/>
</dbReference>
<dbReference type="Gene3D" id="3.50.50.60">
    <property type="entry name" value="FAD/NAD(P)-binding domain"/>
    <property type="match status" value="1"/>
</dbReference>
<reference evidence="1 2" key="1">
    <citation type="submission" date="2019-02" db="EMBL/GenBank/DDBJ databases">
        <title>Deep-cultivation of Planctomycetes and their phenomic and genomic characterization uncovers novel biology.</title>
        <authorList>
            <person name="Wiegand S."/>
            <person name="Jogler M."/>
            <person name="Boedeker C."/>
            <person name="Pinto D."/>
            <person name="Vollmers J."/>
            <person name="Rivas-Marin E."/>
            <person name="Kohn T."/>
            <person name="Peeters S.H."/>
            <person name="Heuer A."/>
            <person name="Rast P."/>
            <person name="Oberbeckmann S."/>
            <person name="Bunk B."/>
            <person name="Jeske O."/>
            <person name="Meyerdierks A."/>
            <person name="Storesund J.E."/>
            <person name="Kallscheuer N."/>
            <person name="Luecker S."/>
            <person name="Lage O.M."/>
            <person name="Pohl T."/>
            <person name="Merkel B.J."/>
            <person name="Hornburger P."/>
            <person name="Mueller R.-W."/>
            <person name="Bruemmer F."/>
            <person name="Labrenz M."/>
            <person name="Spormann A.M."/>
            <person name="Op Den Camp H."/>
            <person name="Overmann J."/>
            <person name="Amann R."/>
            <person name="Jetten M.S.M."/>
            <person name="Mascher T."/>
            <person name="Medema M.H."/>
            <person name="Devos D.P."/>
            <person name="Kaster A.-K."/>
            <person name="Ovreas L."/>
            <person name="Rohde M."/>
            <person name="Galperin M.Y."/>
            <person name="Jogler C."/>
        </authorList>
    </citation>
    <scope>NUCLEOTIDE SEQUENCE [LARGE SCALE GENOMIC DNA]</scope>
    <source>
        <strain evidence="1 2">CA13</strain>
    </source>
</reference>
<evidence type="ECO:0000313" key="2">
    <source>
        <dbReference type="Proteomes" id="UP000315010"/>
    </source>
</evidence>
<name>A0A5C5Z6M0_9BACT</name>
<dbReference type="InterPro" id="IPR036188">
    <property type="entry name" value="FAD/NAD-bd_sf"/>
</dbReference>
<protein>
    <submittedName>
        <fullName evidence="1">Uncharacterized protein</fullName>
    </submittedName>
</protein>
<gene>
    <name evidence="1" type="ORF">CA13_43510</name>
</gene>
<dbReference type="Proteomes" id="UP000315010">
    <property type="component" value="Unassembled WGS sequence"/>
</dbReference>
<sequence length="150" mass="15901">MLGRLVIHSRQPARQLIGGGWSKQCENADYLVSVAAPPQADLSAHDDVCLIGSGAGGSTVANRATAAGLRVLILDIGDFVSPDALIQRLPQPDGSVKLAPPRSDQVFYKLYKDGLYKDGAGQIAGGLGKIKSKLQLAIPAMRKKSRRSRP</sequence>
<evidence type="ECO:0000313" key="1">
    <source>
        <dbReference type="EMBL" id="TWT82888.1"/>
    </source>
</evidence>
<accession>A0A5C5Z6M0</accession>